<evidence type="ECO:0000313" key="5">
    <source>
        <dbReference type="Proteomes" id="UP000244446"/>
    </source>
</evidence>
<dbReference type="GO" id="GO:0006777">
    <property type="term" value="P:Mo-molybdopterin cofactor biosynthetic process"/>
    <property type="evidence" value="ECO:0007669"/>
    <property type="project" value="UniProtKB-UniRule"/>
</dbReference>
<dbReference type="NCBIfam" id="TIGR00129">
    <property type="entry name" value="fdhD_narQ"/>
    <property type="match status" value="1"/>
</dbReference>
<evidence type="ECO:0000313" key="4">
    <source>
        <dbReference type="EMBL" id="PVA11388.1"/>
    </source>
</evidence>
<comment type="similarity">
    <text evidence="3">Belongs to the FdhD family.</text>
</comment>
<dbReference type="InterPro" id="IPR016193">
    <property type="entry name" value="Cytidine_deaminase-like"/>
</dbReference>
<dbReference type="SUPFAM" id="SSF53927">
    <property type="entry name" value="Cytidine deaminase-like"/>
    <property type="match status" value="1"/>
</dbReference>
<dbReference type="RefSeq" id="WP_108691361.1">
    <property type="nucleotide sequence ID" value="NZ_QCYH01000002.1"/>
</dbReference>
<sequence length="272" mass="28431">MAIPSAISRRAVSLHPGGAADICRALPEEVPVAIVCNGTSQAVMMASPGDIADFAHGFALSEGFITSLDQIEAFEVAEHDSGIEARFWLRQGRAEALAARRRFMAGPVGCGLCGIDSLAEAMRPLPQVRAGLGLSRAELIRATEDLRAHQPLHDQTHATHAAGFLVPGQGITHVREDVGRHNALDKLIGALARQGVDAAGGAIVMTSRLSVELVQKCAIAGVPVLIAVSAPTAHALRLAEGAGITLAAFVRGARAQVYSHPIRITNEVPHVA</sequence>
<dbReference type="GO" id="GO:0097163">
    <property type="term" value="F:sulfur carrier activity"/>
    <property type="evidence" value="ECO:0007669"/>
    <property type="project" value="UniProtKB-UniRule"/>
</dbReference>
<dbReference type="PANTHER" id="PTHR30592:SF1">
    <property type="entry name" value="SULFUR CARRIER PROTEIN FDHD"/>
    <property type="match status" value="1"/>
</dbReference>
<dbReference type="PANTHER" id="PTHR30592">
    <property type="entry name" value="FORMATE DEHYDROGENASE"/>
    <property type="match status" value="1"/>
</dbReference>
<dbReference type="InterPro" id="IPR003786">
    <property type="entry name" value="FdhD"/>
</dbReference>
<dbReference type="OrthoDB" id="3197277at2"/>
<dbReference type="GO" id="GO:0005737">
    <property type="term" value="C:cytoplasm"/>
    <property type="evidence" value="ECO:0007669"/>
    <property type="project" value="UniProtKB-SubCell"/>
</dbReference>
<accession>A0A2T7GAH5</accession>
<keyword evidence="2 3" id="KW-0501">Molybdenum cofactor biosynthesis</keyword>
<keyword evidence="1 3" id="KW-0963">Cytoplasm</keyword>
<name>A0A2T7GAH5_9RHOB</name>
<keyword evidence="5" id="KW-1185">Reference proteome</keyword>
<reference evidence="4 5" key="1">
    <citation type="submission" date="2018-04" db="EMBL/GenBank/DDBJ databases">
        <title>Pelagivirga bohaiensis gen. nov., sp. nov., a bacterium isolated from the Bohai Sea.</title>
        <authorList>
            <person name="Ji X."/>
        </authorList>
    </citation>
    <scope>NUCLEOTIDE SEQUENCE [LARGE SCALE GENOMIC DNA]</scope>
    <source>
        <strain evidence="4 5">BH-SD19</strain>
    </source>
</reference>
<dbReference type="Pfam" id="PF02634">
    <property type="entry name" value="FdhD-NarQ"/>
    <property type="match status" value="1"/>
</dbReference>
<organism evidence="4 5">
    <name type="scientific">Pelagivirga sediminicola</name>
    <dbReference type="NCBI Taxonomy" id="2170575"/>
    <lineage>
        <taxon>Bacteria</taxon>
        <taxon>Pseudomonadati</taxon>
        <taxon>Pseudomonadota</taxon>
        <taxon>Alphaproteobacteria</taxon>
        <taxon>Rhodobacterales</taxon>
        <taxon>Paracoccaceae</taxon>
        <taxon>Pelagivirga</taxon>
    </lineage>
</organism>
<comment type="subcellular location">
    <subcellularLocation>
        <location evidence="3">Cytoplasm</location>
    </subcellularLocation>
</comment>
<proteinExistence type="inferred from homology"/>
<evidence type="ECO:0000256" key="2">
    <source>
        <dbReference type="ARBA" id="ARBA00023150"/>
    </source>
</evidence>
<evidence type="ECO:0000256" key="1">
    <source>
        <dbReference type="ARBA" id="ARBA00022490"/>
    </source>
</evidence>
<comment type="caution">
    <text evidence="4">The sequence shown here is derived from an EMBL/GenBank/DDBJ whole genome shotgun (WGS) entry which is preliminary data.</text>
</comment>
<protein>
    <recommendedName>
        <fullName evidence="3">Sulfur carrier protein FdhD</fullName>
    </recommendedName>
</protein>
<evidence type="ECO:0000256" key="3">
    <source>
        <dbReference type="HAMAP-Rule" id="MF_00187"/>
    </source>
</evidence>
<dbReference type="Gene3D" id="3.40.140.10">
    <property type="entry name" value="Cytidine Deaminase, domain 2"/>
    <property type="match status" value="1"/>
</dbReference>
<dbReference type="EMBL" id="QCYH01000002">
    <property type="protein sequence ID" value="PVA11388.1"/>
    <property type="molecule type" value="Genomic_DNA"/>
</dbReference>
<dbReference type="PIRSF" id="PIRSF015626">
    <property type="entry name" value="FdhD"/>
    <property type="match status" value="1"/>
</dbReference>
<gene>
    <name evidence="3" type="primary">fdhD</name>
    <name evidence="4" type="ORF">DC366_05390</name>
</gene>
<feature type="active site" description="Cysteine persulfide intermediate" evidence="3">
    <location>
        <position position="110"/>
    </location>
</feature>
<dbReference type="Gene3D" id="3.10.20.10">
    <property type="match status" value="1"/>
</dbReference>
<dbReference type="GO" id="GO:0016783">
    <property type="term" value="F:sulfurtransferase activity"/>
    <property type="evidence" value="ECO:0007669"/>
    <property type="project" value="InterPro"/>
</dbReference>
<dbReference type="AlphaFoldDB" id="A0A2T7GAH5"/>
<dbReference type="HAMAP" id="MF_00187">
    <property type="entry name" value="FdhD"/>
    <property type="match status" value="1"/>
</dbReference>
<feature type="binding site" evidence="3">
    <location>
        <begin position="249"/>
        <end position="254"/>
    </location>
    <ligand>
        <name>Mo-bis(molybdopterin guanine dinucleotide)</name>
        <dbReference type="ChEBI" id="CHEBI:60539"/>
    </ligand>
</feature>
<comment type="function">
    <text evidence="3">Required for formate dehydrogenase (FDH) activity. Acts as a sulfur carrier protein that transfers sulfur from IscS to the molybdenum cofactor prior to its insertion into FDH.</text>
</comment>
<dbReference type="Proteomes" id="UP000244446">
    <property type="component" value="Unassembled WGS sequence"/>
</dbReference>
<keyword evidence="4" id="KW-0808">Transferase</keyword>